<proteinExistence type="predicted"/>
<name>A0A0E9R258_ANGAN</name>
<protein>
    <submittedName>
        <fullName evidence="1">Uncharacterized protein</fullName>
    </submittedName>
</protein>
<sequence length="60" mass="6782">MVVQEVNVQCNVIRTAIGTSNQWLLPVLQSEPIRIFFKAKQPLSENHSPVKDTGPIHRTD</sequence>
<accession>A0A0E9R258</accession>
<reference evidence="1" key="1">
    <citation type="submission" date="2014-11" db="EMBL/GenBank/DDBJ databases">
        <authorList>
            <person name="Amaro Gonzalez C."/>
        </authorList>
    </citation>
    <scope>NUCLEOTIDE SEQUENCE</scope>
</reference>
<evidence type="ECO:0000313" key="1">
    <source>
        <dbReference type="EMBL" id="JAH23219.1"/>
    </source>
</evidence>
<reference evidence="1" key="2">
    <citation type="journal article" date="2015" name="Fish Shellfish Immunol.">
        <title>Early steps in the European eel (Anguilla anguilla)-Vibrio vulnificus interaction in the gills: Role of the RtxA13 toxin.</title>
        <authorList>
            <person name="Callol A."/>
            <person name="Pajuelo D."/>
            <person name="Ebbesson L."/>
            <person name="Teles M."/>
            <person name="MacKenzie S."/>
            <person name="Amaro C."/>
        </authorList>
    </citation>
    <scope>NUCLEOTIDE SEQUENCE</scope>
</reference>
<dbReference type="EMBL" id="GBXM01085358">
    <property type="protein sequence ID" value="JAH23219.1"/>
    <property type="molecule type" value="Transcribed_RNA"/>
</dbReference>
<organism evidence="1">
    <name type="scientific">Anguilla anguilla</name>
    <name type="common">European freshwater eel</name>
    <name type="synonym">Muraena anguilla</name>
    <dbReference type="NCBI Taxonomy" id="7936"/>
    <lineage>
        <taxon>Eukaryota</taxon>
        <taxon>Metazoa</taxon>
        <taxon>Chordata</taxon>
        <taxon>Craniata</taxon>
        <taxon>Vertebrata</taxon>
        <taxon>Euteleostomi</taxon>
        <taxon>Actinopterygii</taxon>
        <taxon>Neopterygii</taxon>
        <taxon>Teleostei</taxon>
        <taxon>Anguilliformes</taxon>
        <taxon>Anguillidae</taxon>
        <taxon>Anguilla</taxon>
    </lineage>
</organism>
<dbReference type="AlphaFoldDB" id="A0A0E9R258"/>